<dbReference type="InterPro" id="IPR029058">
    <property type="entry name" value="AB_hydrolase_fold"/>
</dbReference>
<dbReference type="PANTHER" id="PTHR43433">
    <property type="entry name" value="HYDROLASE, ALPHA/BETA FOLD FAMILY PROTEIN"/>
    <property type="match status" value="1"/>
</dbReference>
<evidence type="ECO:0000259" key="1">
    <source>
        <dbReference type="Pfam" id="PF00561"/>
    </source>
</evidence>
<feature type="domain" description="AB hydrolase-1" evidence="1">
    <location>
        <begin position="36"/>
        <end position="149"/>
    </location>
</feature>
<dbReference type="Gene3D" id="3.40.50.1820">
    <property type="entry name" value="alpha/beta hydrolase"/>
    <property type="match status" value="1"/>
</dbReference>
<accession>A0A7G1KNV0</accession>
<dbReference type="GO" id="GO:0046503">
    <property type="term" value="P:glycerolipid catabolic process"/>
    <property type="evidence" value="ECO:0007669"/>
    <property type="project" value="TreeGrafter"/>
</dbReference>
<dbReference type="KEGG" id="nwl:NWFMUON74_36850"/>
<evidence type="ECO:0000313" key="2">
    <source>
        <dbReference type="EMBL" id="BCK55913.1"/>
    </source>
</evidence>
<organism evidence="2 3">
    <name type="scientific">Nocardia wallacei</name>
    <dbReference type="NCBI Taxonomy" id="480035"/>
    <lineage>
        <taxon>Bacteria</taxon>
        <taxon>Bacillati</taxon>
        <taxon>Actinomycetota</taxon>
        <taxon>Actinomycetes</taxon>
        <taxon>Mycobacteriales</taxon>
        <taxon>Nocardiaceae</taxon>
        <taxon>Nocardia</taxon>
    </lineage>
</organism>
<keyword evidence="2" id="KW-0378">Hydrolase</keyword>
<dbReference type="SUPFAM" id="SSF53474">
    <property type="entry name" value="alpha/beta-Hydrolases"/>
    <property type="match status" value="1"/>
</dbReference>
<evidence type="ECO:0000313" key="3">
    <source>
        <dbReference type="Proteomes" id="UP000516173"/>
    </source>
</evidence>
<dbReference type="InterPro" id="IPR000073">
    <property type="entry name" value="AB_hydrolase_1"/>
</dbReference>
<dbReference type="Pfam" id="PF00561">
    <property type="entry name" value="Abhydrolase_1"/>
    <property type="match status" value="1"/>
</dbReference>
<dbReference type="InterPro" id="IPR050471">
    <property type="entry name" value="AB_hydrolase"/>
</dbReference>
<dbReference type="AlphaFoldDB" id="A0A7G1KNV0"/>
<dbReference type="GO" id="GO:0004806">
    <property type="term" value="F:triacylglycerol lipase activity"/>
    <property type="evidence" value="ECO:0007669"/>
    <property type="project" value="TreeGrafter"/>
</dbReference>
<dbReference type="PANTHER" id="PTHR43433:SF5">
    <property type="entry name" value="AB HYDROLASE-1 DOMAIN-CONTAINING PROTEIN"/>
    <property type="match status" value="1"/>
</dbReference>
<dbReference type="EMBL" id="AP023396">
    <property type="protein sequence ID" value="BCK55913.1"/>
    <property type="molecule type" value="Genomic_DNA"/>
</dbReference>
<gene>
    <name evidence="2" type="ORF">NWFMUON74_36850</name>
</gene>
<keyword evidence="3" id="KW-1185">Reference proteome</keyword>
<protein>
    <submittedName>
        <fullName evidence="2">Alpha/beta hydrolase</fullName>
    </submittedName>
</protein>
<sequence>MQVPGAGLFYEVSGAGPLLLISDNGGGESRRRADAIAELGEAFTVVTYDRRGFHRSPLTGAPGGLVSHDTHAEDAQRLLTALGGRPALVFGVGLGVVTALLLAARHPRRVATVVAHTPHAPFLLPEPERERHVREFLDLAHTYRTAGLVQTIVRTGEFLGIDVADQRRGAQSAKRGPGGGQTAKLNLKSQVMSAERTRNFEWLYVNEIPAACETELDPAALAASGVEFVAAVGESTPPQMFGSRCAHALADVVGGEVFVFDGGYNPHITHPVEFAGQLRTLLKHC</sequence>
<proteinExistence type="predicted"/>
<dbReference type="Proteomes" id="UP000516173">
    <property type="component" value="Chromosome"/>
</dbReference>
<name>A0A7G1KNV0_9NOCA</name>
<reference evidence="2 3" key="1">
    <citation type="submission" date="2020-08" db="EMBL/GenBank/DDBJ databases">
        <title>Genome Sequencing of Nocardia wallacei strain FMUON74 and assembly.</title>
        <authorList>
            <person name="Toyokawa M."/>
            <person name="Uesaka K."/>
        </authorList>
    </citation>
    <scope>NUCLEOTIDE SEQUENCE [LARGE SCALE GENOMIC DNA]</scope>
    <source>
        <strain evidence="2 3">FMUON74</strain>
    </source>
</reference>